<proteinExistence type="predicted"/>
<dbReference type="SUPFAM" id="SSF54236">
    <property type="entry name" value="Ubiquitin-like"/>
    <property type="match status" value="1"/>
</dbReference>
<evidence type="ECO:0000313" key="1">
    <source>
        <dbReference type="EnsemblMetazoa" id="CLYHEMP013764.1"/>
    </source>
</evidence>
<accession>A0A7M5WVG0</accession>
<dbReference type="Proteomes" id="UP000594262">
    <property type="component" value="Unplaced"/>
</dbReference>
<sequence length="123" mass="14467">MSGKFQQPFNSFNFRIPCNRELAVRTLEDLVINDYGRFKQNNHIESCISSSCIHSHGLKTLVLKSLTKVENLDIYKYSTVCLLKKYMENKYKIPCHLQILMHKQKKSREETKTVRCLLESLHC</sequence>
<reference evidence="1" key="1">
    <citation type="submission" date="2021-01" db="UniProtKB">
        <authorList>
            <consortium name="EnsemblMetazoa"/>
        </authorList>
    </citation>
    <scope>IDENTIFICATION</scope>
</reference>
<dbReference type="InterPro" id="IPR029071">
    <property type="entry name" value="Ubiquitin-like_domsf"/>
</dbReference>
<name>A0A7M5WVG0_9CNID</name>
<dbReference type="EnsemblMetazoa" id="CLYHEMT013764.1">
    <property type="protein sequence ID" value="CLYHEMP013764.1"/>
    <property type="gene ID" value="CLYHEMG013764"/>
</dbReference>
<dbReference type="AlphaFoldDB" id="A0A7M5WVG0"/>
<organism evidence="1 2">
    <name type="scientific">Clytia hemisphaerica</name>
    <dbReference type="NCBI Taxonomy" id="252671"/>
    <lineage>
        <taxon>Eukaryota</taxon>
        <taxon>Metazoa</taxon>
        <taxon>Cnidaria</taxon>
        <taxon>Hydrozoa</taxon>
        <taxon>Hydroidolina</taxon>
        <taxon>Leptothecata</taxon>
        <taxon>Obeliida</taxon>
        <taxon>Clytiidae</taxon>
        <taxon>Clytia</taxon>
    </lineage>
</organism>
<protein>
    <submittedName>
        <fullName evidence="1">Uncharacterized protein</fullName>
    </submittedName>
</protein>
<keyword evidence="2" id="KW-1185">Reference proteome</keyword>
<evidence type="ECO:0000313" key="2">
    <source>
        <dbReference type="Proteomes" id="UP000594262"/>
    </source>
</evidence>